<evidence type="ECO:0000313" key="2">
    <source>
        <dbReference type="Proteomes" id="UP000823046"/>
    </source>
</evidence>
<proteinExistence type="predicted"/>
<keyword evidence="2" id="KW-1185">Reference proteome</keyword>
<dbReference type="InterPro" id="IPR025659">
    <property type="entry name" value="Tubby-like_C"/>
</dbReference>
<protein>
    <submittedName>
        <fullName evidence="1">Uncharacterized protein</fullName>
    </submittedName>
</protein>
<gene>
    <name evidence="1" type="ORF">IE077_003665</name>
</gene>
<comment type="caution">
    <text evidence="1">The sequence shown here is derived from an EMBL/GenBank/DDBJ whole genome shotgun (WGS) entry which is preliminary data.</text>
</comment>
<organism evidence="1 2">
    <name type="scientific">Cardiosporidium cionae</name>
    <dbReference type="NCBI Taxonomy" id="476202"/>
    <lineage>
        <taxon>Eukaryota</taxon>
        <taxon>Sar</taxon>
        <taxon>Alveolata</taxon>
        <taxon>Apicomplexa</taxon>
        <taxon>Aconoidasida</taxon>
        <taxon>Nephromycida</taxon>
        <taxon>Cardiosporidium</taxon>
    </lineage>
</organism>
<dbReference type="EMBL" id="JADAQX010000506">
    <property type="protein sequence ID" value="KAF8820029.1"/>
    <property type="molecule type" value="Genomic_DNA"/>
</dbReference>
<dbReference type="Gene3D" id="3.20.90.10">
    <property type="entry name" value="Tubby Protein, Chain A"/>
    <property type="match status" value="1"/>
</dbReference>
<reference evidence="1 2" key="1">
    <citation type="journal article" date="2020" name="bioRxiv">
        <title>Metabolic contributions of an alphaproteobacterial endosymbiont in the apicomplexan Cardiosporidium cionae.</title>
        <authorList>
            <person name="Hunter E.S."/>
            <person name="Paight C.J."/>
            <person name="Lane C.E."/>
        </authorList>
    </citation>
    <scope>NUCLEOTIDE SEQUENCE [LARGE SCALE GENOMIC DNA]</scope>
    <source>
        <strain evidence="1">ESH_2018</strain>
    </source>
</reference>
<sequence>MYKCYNRIKDLILCSSIPKHWECSNFKTVLSSDLVKPQGRAIIDPQGTNSHFSSDDAQQFSYIPSQGFFLYFGKKIPFETFTECMLDYQKDCSKFLEPSKGYLLCRLSRQRLHGRLPCRYTLRLDNSREILIEAFKKRNHSITQIFKPSYNGKYCECAFAKFTNTEMCSSQEQENGMGGEYLGCIEKNIWGTLFTVFDGGVSNSFSENAETRLWPHFVRKAITTIRFHSNFFGESPRHLAVTIDQRGLLC</sequence>
<evidence type="ECO:0000313" key="1">
    <source>
        <dbReference type="EMBL" id="KAF8820029.1"/>
    </source>
</evidence>
<accession>A0ABQ7J7R2</accession>
<dbReference type="Proteomes" id="UP000823046">
    <property type="component" value="Unassembled WGS sequence"/>
</dbReference>
<dbReference type="SUPFAM" id="SSF54518">
    <property type="entry name" value="Tubby C-terminal domain-like"/>
    <property type="match status" value="1"/>
</dbReference>
<name>A0ABQ7J7R2_9APIC</name>